<dbReference type="Proteomes" id="UP000681722">
    <property type="component" value="Unassembled WGS sequence"/>
</dbReference>
<sequence length="345" mass="41006">VIRYKSHNYRLLRANAGHFRYDSTKEYLNFEYFRVEERPRVLYIHPKYDIPVSSQWYPKGHLYPTQIAQYGLSHYSQWIKKQQHKQISHDIHKMDELISEVGSCSKSVTFNVSLSYSFVNFNLLSFSFNCSINFRFFFNGHYYKLMYFTKSTLLPLKIRQYTIIYGLNITSDRKINRNLKIDLEKALKIKINEKYILFDVQLCEQCKIKQFSIGNLTLYNEQAFFKSAEWLLTTQNDITGCWYMTIVRQFAQDYKLNPNWCSSMSQGLAASLFIRMYSLTNEKKWLNGALQAIKPFLSNSTAVKRYYDGRYLWLEEYPLDRNDSRSLYVLNGCLYSLLGLIDVHT</sequence>
<feature type="domain" description="D-glucuronyl C5-epimerase C-terminal" evidence="1">
    <location>
        <begin position="238"/>
        <end position="344"/>
    </location>
</feature>
<organism evidence="2 4">
    <name type="scientific">Didymodactylos carnosus</name>
    <dbReference type="NCBI Taxonomy" id="1234261"/>
    <lineage>
        <taxon>Eukaryota</taxon>
        <taxon>Metazoa</taxon>
        <taxon>Spiralia</taxon>
        <taxon>Gnathifera</taxon>
        <taxon>Rotifera</taxon>
        <taxon>Eurotatoria</taxon>
        <taxon>Bdelloidea</taxon>
        <taxon>Philodinida</taxon>
        <taxon>Philodinidae</taxon>
        <taxon>Didymodactylos</taxon>
    </lineage>
</organism>
<dbReference type="UniPathway" id="UPA00862"/>
<dbReference type="Pfam" id="PF06662">
    <property type="entry name" value="C5-epim_C"/>
    <property type="match status" value="1"/>
</dbReference>
<evidence type="ECO:0000259" key="1">
    <source>
        <dbReference type="Pfam" id="PF06662"/>
    </source>
</evidence>
<dbReference type="EMBL" id="CAJOBC010008385">
    <property type="protein sequence ID" value="CAF3960239.1"/>
    <property type="molecule type" value="Genomic_DNA"/>
</dbReference>
<proteinExistence type="predicted"/>
<evidence type="ECO:0000313" key="4">
    <source>
        <dbReference type="Proteomes" id="UP000663829"/>
    </source>
</evidence>
<evidence type="ECO:0000313" key="2">
    <source>
        <dbReference type="EMBL" id="CAF1195754.1"/>
    </source>
</evidence>
<dbReference type="GO" id="GO:0015012">
    <property type="term" value="P:heparan sulfate proteoglycan biosynthetic process"/>
    <property type="evidence" value="ECO:0007669"/>
    <property type="project" value="InterPro"/>
</dbReference>
<protein>
    <recommendedName>
        <fullName evidence="1">D-glucuronyl C5-epimerase C-terminal domain-containing protein</fullName>
    </recommendedName>
</protein>
<comment type="caution">
    <text evidence="2">The sequence shown here is derived from an EMBL/GenBank/DDBJ whole genome shotgun (WGS) entry which is preliminary data.</text>
</comment>
<dbReference type="InterPro" id="IPR039721">
    <property type="entry name" value="C5-epimerase"/>
</dbReference>
<evidence type="ECO:0000313" key="3">
    <source>
        <dbReference type="EMBL" id="CAF3960239.1"/>
    </source>
</evidence>
<feature type="non-terminal residue" evidence="2">
    <location>
        <position position="1"/>
    </location>
</feature>
<accession>A0A814W2S1</accession>
<dbReference type="GO" id="GO:0047464">
    <property type="term" value="F:heparosan-N-sulfate-glucuronate 5-epimerase activity"/>
    <property type="evidence" value="ECO:0007669"/>
    <property type="project" value="UniProtKB-EC"/>
</dbReference>
<name>A0A814W2S1_9BILA</name>
<dbReference type="Proteomes" id="UP000663829">
    <property type="component" value="Unassembled WGS sequence"/>
</dbReference>
<keyword evidence="4" id="KW-1185">Reference proteome</keyword>
<dbReference type="InterPro" id="IPR010598">
    <property type="entry name" value="C5-epim_C"/>
</dbReference>
<dbReference type="AlphaFoldDB" id="A0A814W2S1"/>
<gene>
    <name evidence="2" type="ORF">GPM918_LOCUS23451</name>
    <name evidence="3" type="ORF">SRO942_LOCUS23455</name>
</gene>
<dbReference type="OrthoDB" id="5914444at2759"/>
<dbReference type="PANTHER" id="PTHR13174">
    <property type="entry name" value="D-GLUCURONYL C5-EPIMERASE"/>
    <property type="match status" value="1"/>
</dbReference>
<reference evidence="2" key="1">
    <citation type="submission" date="2021-02" db="EMBL/GenBank/DDBJ databases">
        <authorList>
            <person name="Nowell W R."/>
        </authorList>
    </citation>
    <scope>NUCLEOTIDE SEQUENCE</scope>
</reference>
<dbReference type="GO" id="GO:0005794">
    <property type="term" value="C:Golgi apparatus"/>
    <property type="evidence" value="ECO:0007669"/>
    <property type="project" value="TreeGrafter"/>
</dbReference>
<dbReference type="GO" id="GO:0030210">
    <property type="term" value="P:heparin proteoglycan biosynthetic process"/>
    <property type="evidence" value="ECO:0007669"/>
    <property type="project" value="UniProtKB-UniPathway"/>
</dbReference>
<dbReference type="PANTHER" id="PTHR13174:SF3">
    <property type="entry name" value="D-GLUCURONYL C5-EPIMERASE"/>
    <property type="match status" value="1"/>
</dbReference>
<dbReference type="EMBL" id="CAJNOQ010008382">
    <property type="protein sequence ID" value="CAF1195754.1"/>
    <property type="molecule type" value="Genomic_DNA"/>
</dbReference>